<evidence type="ECO:0000256" key="1">
    <source>
        <dbReference type="SAM" id="MobiDB-lite"/>
    </source>
</evidence>
<dbReference type="Proteomes" id="UP001050975">
    <property type="component" value="Unassembled WGS sequence"/>
</dbReference>
<gene>
    <name evidence="2" type="ORF">MiSe_75130</name>
</gene>
<dbReference type="RefSeq" id="WP_226590638.1">
    <property type="nucleotide sequence ID" value="NZ_BLAY01000177.1"/>
</dbReference>
<keyword evidence="3" id="KW-1185">Reference proteome</keyword>
<proteinExistence type="predicted"/>
<dbReference type="EMBL" id="BLAY01000177">
    <property type="protein sequence ID" value="GET42695.1"/>
    <property type="molecule type" value="Genomic_DNA"/>
</dbReference>
<comment type="caution">
    <text evidence="2">The sequence shown here is derived from an EMBL/GenBank/DDBJ whole genome shotgun (WGS) entry which is preliminary data.</text>
</comment>
<evidence type="ECO:0000313" key="2">
    <source>
        <dbReference type="EMBL" id="GET42695.1"/>
    </source>
</evidence>
<dbReference type="AlphaFoldDB" id="A0AAV3XL85"/>
<protein>
    <recommendedName>
        <fullName evidence="4">Peptide ABC transporter substrate-binding protein</fullName>
    </recommendedName>
</protein>
<evidence type="ECO:0008006" key="4">
    <source>
        <dbReference type="Google" id="ProtNLM"/>
    </source>
</evidence>
<accession>A0AAV3XL85</accession>
<sequence length="88" mass="9949">MAEEFVRDSIASGSANADSSLPEREPVRMILVGCREGVIEQMHILYQKGYAHVDEWSPLQPTGKPGEVIAILIRYFKRFLTNTRKSGR</sequence>
<feature type="region of interest" description="Disordered" evidence="1">
    <location>
        <begin position="1"/>
        <end position="22"/>
    </location>
</feature>
<name>A0AAV3XL85_9CYAN</name>
<organism evidence="2 3">
    <name type="scientific">Microseira wollei NIES-4236</name>
    <dbReference type="NCBI Taxonomy" id="2530354"/>
    <lineage>
        <taxon>Bacteria</taxon>
        <taxon>Bacillati</taxon>
        <taxon>Cyanobacteriota</taxon>
        <taxon>Cyanophyceae</taxon>
        <taxon>Oscillatoriophycideae</taxon>
        <taxon>Aerosakkonematales</taxon>
        <taxon>Aerosakkonemataceae</taxon>
        <taxon>Microseira</taxon>
    </lineage>
</organism>
<evidence type="ECO:0000313" key="3">
    <source>
        <dbReference type="Proteomes" id="UP001050975"/>
    </source>
</evidence>
<reference evidence="2" key="1">
    <citation type="submission" date="2019-10" db="EMBL/GenBank/DDBJ databases">
        <title>Draft genome sequece of Microseira wollei NIES-4236.</title>
        <authorList>
            <person name="Yamaguchi H."/>
            <person name="Suzuki S."/>
            <person name="Kawachi M."/>
        </authorList>
    </citation>
    <scope>NUCLEOTIDE SEQUENCE</scope>
    <source>
        <strain evidence="2">NIES-4236</strain>
    </source>
</reference>